<sequence>MTKKVTLDDVMNKLIEMDTNYNTLLSKLESLERENRALKNELKVVKNEVVIKHNKQGLNTEELFSEFNDRLYRSNNVIIYNLSESMDIYLMREFIIFPQ</sequence>
<protein>
    <submittedName>
        <fullName evidence="2">Uncharacterized protein</fullName>
    </submittedName>
</protein>
<organism evidence="2 3">
    <name type="scientific">Cryptolaemus montrouzieri</name>
    <dbReference type="NCBI Taxonomy" id="559131"/>
    <lineage>
        <taxon>Eukaryota</taxon>
        <taxon>Metazoa</taxon>
        <taxon>Ecdysozoa</taxon>
        <taxon>Arthropoda</taxon>
        <taxon>Hexapoda</taxon>
        <taxon>Insecta</taxon>
        <taxon>Pterygota</taxon>
        <taxon>Neoptera</taxon>
        <taxon>Endopterygota</taxon>
        <taxon>Coleoptera</taxon>
        <taxon>Polyphaga</taxon>
        <taxon>Cucujiformia</taxon>
        <taxon>Coccinelloidea</taxon>
        <taxon>Coccinellidae</taxon>
        <taxon>Scymninae</taxon>
        <taxon>Scymnini</taxon>
        <taxon>Cryptolaemus</taxon>
    </lineage>
</organism>
<feature type="coiled-coil region" evidence="1">
    <location>
        <begin position="14"/>
        <end position="48"/>
    </location>
</feature>
<gene>
    <name evidence="2" type="ORF">HHI36_015368</name>
</gene>
<evidence type="ECO:0000313" key="2">
    <source>
        <dbReference type="EMBL" id="KAL3273945.1"/>
    </source>
</evidence>
<comment type="caution">
    <text evidence="2">The sequence shown here is derived from an EMBL/GenBank/DDBJ whole genome shotgun (WGS) entry which is preliminary data.</text>
</comment>
<dbReference type="Proteomes" id="UP001516400">
    <property type="component" value="Unassembled WGS sequence"/>
</dbReference>
<evidence type="ECO:0000313" key="3">
    <source>
        <dbReference type="Proteomes" id="UP001516400"/>
    </source>
</evidence>
<name>A0ABD2N5C0_9CUCU</name>
<accession>A0ABD2N5C0</accession>
<keyword evidence="1" id="KW-0175">Coiled coil</keyword>
<dbReference type="AlphaFoldDB" id="A0ABD2N5C0"/>
<keyword evidence="3" id="KW-1185">Reference proteome</keyword>
<reference evidence="2 3" key="1">
    <citation type="journal article" date="2021" name="BMC Biol.">
        <title>Horizontally acquired antibacterial genes associated with adaptive radiation of ladybird beetles.</title>
        <authorList>
            <person name="Li H.S."/>
            <person name="Tang X.F."/>
            <person name="Huang Y.H."/>
            <person name="Xu Z.Y."/>
            <person name="Chen M.L."/>
            <person name="Du X.Y."/>
            <person name="Qiu B.Y."/>
            <person name="Chen P.T."/>
            <person name="Zhang W."/>
            <person name="Slipinski A."/>
            <person name="Escalona H.E."/>
            <person name="Waterhouse R.M."/>
            <person name="Zwick A."/>
            <person name="Pang H."/>
        </authorList>
    </citation>
    <scope>NUCLEOTIDE SEQUENCE [LARGE SCALE GENOMIC DNA]</scope>
    <source>
        <strain evidence="2">SYSU2018</strain>
    </source>
</reference>
<evidence type="ECO:0000256" key="1">
    <source>
        <dbReference type="SAM" id="Coils"/>
    </source>
</evidence>
<dbReference type="EMBL" id="JABFTP020000062">
    <property type="protein sequence ID" value="KAL3273945.1"/>
    <property type="molecule type" value="Genomic_DNA"/>
</dbReference>
<proteinExistence type="predicted"/>